<evidence type="ECO:0000256" key="8">
    <source>
        <dbReference type="ARBA" id="ARBA00022833"/>
    </source>
</evidence>
<feature type="region of interest" description="Disordered" evidence="13">
    <location>
        <begin position="1655"/>
        <end position="1675"/>
    </location>
</feature>
<dbReference type="InterPro" id="IPR013083">
    <property type="entry name" value="Znf_RING/FYVE/PHD"/>
</dbReference>
<dbReference type="SUPFAM" id="SSF57903">
    <property type="entry name" value="FYVE/PHD zinc finger"/>
    <property type="match status" value="1"/>
</dbReference>
<feature type="region of interest" description="Disordered" evidence="13">
    <location>
        <begin position="270"/>
        <end position="375"/>
    </location>
</feature>
<evidence type="ECO:0000256" key="12">
    <source>
        <dbReference type="PROSITE-ProRule" id="PRU00146"/>
    </source>
</evidence>
<dbReference type="SUPFAM" id="SSF54160">
    <property type="entry name" value="Chromo domain-like"/>
    <property type="match status" value="2"/>
</dbReference>
<dbReference type="GO" id="GO:0016887">
    <property type="term" value="F:ATP hydrolysis activity"/>
    <property type="evidence" value="ECO:0007669"/>
    <property type="project" value="TreeGrafter"/>
</dbReference>
<dbReference type="GO" id="GO:0140658">
    <property type="term" value="F:ATP-dependent chromatin remodeler activity"/>
    <property type="evidence" value="ECO:0007669"/>
    <property type="project" value="TreeGrafter"/>
</dbReference>
<evidence type="ECO:0000259" key="18">
    <source>
        <dbReference type="PROSITE" id="PS51194"/>
    </source>
</evidence>
<evidence type="ECO:0000256" key="4">
    <source>
        <dbReference type="ARBA" id="ARBA00022737"/>
    </source>
</evidence>
<dbReference type="InterPro" id="IPR023780">
    <property type="entry name" value="Chromo_domain"/>
</dbReference>
<feature type="region of interest" description="Disordered" evidence="13">
    <location>
        <begin position="1443"/>
        <end position="1469"/>
    </location>
</feature>
<feature type="compositionally biased region" description="Low complexity" evidence="13">
    <location>
        <begin position="198"/>
        <end position="215"/>
    </location>
</feature>
<evidence type="ECO:0000256" key="11">
    <source>
        <dbReference type="ARBA" id="ARBA00023242"/>
    </source>
</evidence>
<dbReference type="PROSITE" id="PS01359">
    <property type="entry name" value="ZF_PHD_1"/>
    <property type="match status" value="1"/>
</dbReference>
<dbReference type="Gene3D" id="3.30.40.10">
    <property type="entry name" value="Zinc/RING finger domain, C3HC4 (zinc finger)"/>
    <property type="match status" value="1"/>
</dbReference>
<feature type="region of interest" description="Disordered" evidence="13">
    <location>
        <begin position="1371"/>
        <end position="1392"/>
    </location>
</feature>
<dbReference type="GO" id="GO:0008270">
    <property type="term" value="F:zinc ion binding"/>
    <property type="evidence" value="ECO:0007669"/>
    <property type="project" value="UniProtKB-KW"/>
</dbReference>
<comment type="similarity">
    <text evidence="2">Belongs to the SNF2/RAD54 helicase family. ISWI subfamily.</text>
</comment>
<evidence type="ECO:0000313" key="20">
    <source>
        <dbReference type="RefSeq" id="XP_039127297.1"/>
    </source>
</evidence>
<dbReference type="InterPro" id="IPR001650">
    <property type="entry name" value="Helicase_C-like"/>
</dbReference>
<evidence type="ECO:0000256" key="6">
    <source>
        <dbReference type="ARBA" id="ARBA00022771"/>
    </source>
</evidence>
<protein>
    <submittedName>
        <fullName evidence="20">Protein CHROMATIN REMODELING 4</fullName>
    </submittedName>
</protein>
<feature type="domain" description="Chromo" evidence="14">
    <location>
        <begin position="620"/>
        <end position="682"/>
    </location>
</feature>
<feature type="compositionally biased region" description="Basic and acidic residues" evidence="13">
    <location>
        <begin position="2227"/>
        <end position="2255"/>
    </location>
</feature>
<dbReference type="SMART" id="SM00298">
    <property type="entry name" value="CHROMO"/>
    <property type="match status" value="2"/>
</dbReference>
<keyword evidence="4" id="KW-0677">Repeat</keyword>
<feature type="domain" description="PHD-type" evidence="15">
    <location>
        <begin position="74"/>
        <end position="121"/>
    </location>
</feature>
<comment type="subcellular location">
    <subcellularLocation>
        <location evidence="1">Nucleus</location>
    </subcellularLocation>
</comment>
<reference evidence="20" key="1">
    <citation type="submission" date="2025-08" db="UniProtKB">
        <authorList>
            <consortium name="RefSeq"/>
        </authorList>
    </citation>
    <scope>IDENTIFICATION</scope>
</reference>
<dbReference type="InterPro" id="IPR000953">
    <property type="entry name" value="Chromo/chromo_shadow_dom"/>
</dbReference>
<feature type="compositionally biased region" description="Basic residues" evidence="13">
    <location>
        <begin position="341"/>
        <end position="353"/>
    </location>
</feature>
<evidence type="ECO:0000259" key="16">
    <source>
        <dbReference type="PROSITE" id="PS50090"/>
    </source>
</evidence>
<dbReference type="SMART" id="SM00487">
    <property type="entry name" value="DEXDc"/>
    <property type="match status" value="1"/>
</dbReference>
<keyword evidence="8" id="KW-0862">Zinc</keyword>
<feature type="domain" description="Chromo" evidence="14">
    <location>
        <begin position="546"/>
        <end position="606"/>
    </location>
</feature>
<dbReference type="InterPro" id="IPR011011">
    <property type="entry name" value="Znf_FYVE_PHD"/>
</dbReference>
<feature type="compositionally biased region" description="Pro residues" evidence="13">
    <location>
        <begin position="2080"/>
        <end position="2091"/>
    </location>
</feature>
<evidence type="ECO:0000313" key="19">
    <source>
        <dbReference type="Proteomes" id="UP001515500"/>
    </source>
</evidence>
<dbReference type="Gene3D" id="3.40.50.300">
    <property type="entry name" value="P-loop containing nucleotide triphosphate hydrolases"/>
    <property type="match status" value="1"/>
</dbReference>
<feature type="compositionally biased region" description="Basic residues" evidence="13">
    <location>
        <begin position="2099"/>
        <end position="2108"/>
    </location>
</feature>
<dbReference type="PROSITE" id="PS50013">
    <property type="entry name" value="CHROMO_2"/>
    <property type="match status" value="2"/>
</dbReference>
<evidence type="ECO:0000259" key="17">
    <source>
        <dbReference type="PROSITE" id="PS51192"/>
    </source>
</evidence>
<keyword evidence="5" id="KW-0547">Nucleotide-binding</keyword>
<dbReference type="RefSeq" id="XP_039127297.1">
    <property type="nucleotide sequence ID" value="XM_039271363.1"/>
</dbReference>
<dbReference type="Gene3D" id="2.40.50.40">
    <property type="match status" value="2"/>
</dbReference>
<dbReference type="InterPro" id="IPR000330">
    <property type="entry name" value="SNF2_N"/>
</dbReference>
<dbReference type="PANTHER" id="PTHR45623">
    <property type="entry name" value="CHROMODOMAIN-HELICASE-DNA-BINDING PROTEIN 3-RELATED-RELATED"/>
    <property type="match status" value="1"/>
</dbReference>
<feature type="region of interest" description="Disordered" evidence="13">
    <location>
        <begin position="2080"/>
        <end position="2207"/>
    </location>
</feature>
<dbReference type="PROSITE" id="PS51194">
    <property type="entry name" value="HELICASE_CTER"/>
    <property type="match status" value="1"/>
</dbReference>
<dbReference type="Pfam" id="PF00385">
    <property type="entry name" value="Chromo"/>
    <property type="match status" value="2"/>
</dbReference>
<dbReference type="InterPro" id="IPR019786">
    <property type="entry name" value="Zinc_finger_PHD-type_CS"/>
</dbReference>
<dbReference type="SMART" id="SM00490">
    <property type="entry name" value="HELICc"/>
    <property type="match status" value="1"/>
</dbReference>
<dbReference type="PROSITE" id="PS50016">
    <property type="entry name" value="ZF_PHD_2"/>
    <property type="match status" value="1"/>
</dbReference>
<dbReference type="CDD" id="cd11660">
    <property type="entry name" value="SANT_TRF"/>
    <property type="match status" value="1"/>
</dbReference>
<dbReference type="Gene3D" id="3.40.50.10810">
    <property type="entry name" value="Tandem AAA-ATPase domain"/>
    <property type="match status" value="1"/>
</dbReference>
<dbReference type="CDD" id="cd15532">
    <property type="entry name" value="PHD2_CHD_II"/>
    <property type="match status" value="1"/>
</dbReference>
<dbReference type="Pfam" id="PF00271">
    <property type="entry name" value="Helicase_C"/>
    <property type="match status" value="1"/>
</dbReference>
<feature type="domain" description="Myb-like" evidence="16">
    <location>
        <begin position="1769"/>
        <end position="1825"/>
    </location>
</feature>
<dbReference type="GO" id="GO:0000785">
    <property type="term" value="C:chromatin"/>
    <property type="evidence" value="ECO:0007669"/>
    <property type="project" value="TreeGrafter"/>
</dbReference>
<dbReference type="SMART" id="SM01147">
    <property type="entry name" value="DUF1087"/>
    <property type="match status" value="1"/>
</dbReference>
<feature type="region of interest" description="Disordered" evidence="13">
    <location>
        <begin position="29"/>
        <end position="53"/>
    </location>
</feature>
<dbReference type="SMART" id="SM00249">
    <property type="entry name" value="PHD"/>
    <property type="match status" value="1"/>
</dbReference>
<keyword evidence="3" id="KW-0479">Metal-binding</keyword>
<dbReference type="GO" id="GO:0005524">
    <property type="term" value="F:ATP binding"/>
    <property type="evidence" value="ECO:0007669"/>
    <property type="project" value="UniProtKB-KW"/>
</dbReference>
<feature type="compositionally biased region" description="Basic and acidic residues" evidence="13">
    <location>
        <begin position="2180"/>
        <end position="2197"/>
    </location>
</feature>
<feature type="compositionally biased region" description="Polar residues" evidence="13">
    <location>
        <begin position="224"/>
        <end position="234"/>
    </location>
</feature>
<feature type="region of interest" description="Disordered" evidence="13">
    <location>
        <begin position="192"/>
        <end position="238"/>
    </location>
</feature>
<dbReference type="InterPro" id="IPR027417">
    <property type="entry name" value="P-loop_NTPase"/>
</dbReference>
<evidence type="ECO:0000256" key="13">
    <source>
        <dbReference type="SAM" id="MobiDB-lite"/>
    </source>
</evidence>
<evidence type="ECO:0000256" key="3">
    <source>
        <dbReference type="ARBA" id="ARBA00022723"/>
    </source>
</evidence>
<dbReference type="GO" id="GO:0042393">
    <property type="term" value="F:histone binding"/>
    <property type="evidence" value="ECO:0007669"/>
    <property type="project" value="TreeGrafter"/>
</dbReference>
<dbReference type="GO" id="GO:0005634">
    <property type="term" value="C:nucleus"/>
    <property type="evidence" value="ECO:0007669"/>
    <property type="project" value="UniProtKB-SubCell"/>
</dbReference>
<dbReference type="PROSITE" id="PS51192">
    <property type="entry name" value="HELICASE_ATP_BIND_1"/>
    <property type="match status" value="1"/>
</dbReference>
<feature type="compositionally biased region" description="Basic and acidic residues" evidence="13">
    <location>
        <begin position="365"/>
        <end position="375"/>
    </location>
</feature>
<feature type="region of interest" description="Disordered" evidence="13">
    <location>
        <begin position="512"/>
        <end position="533"/>
    </location>
</feature>
<dbReference type="InterPro" id="IPR009463">
    <property type="entry name" value="DUF1087"/>
</dbReference>
<organism evidence="19 20">
    <name type="scientific">Dioscorea cayennensis subsp. rotundata</name>
    <name type="common">White Guinea yam</name>
    <name type="synonym">Dioscorea rotundata</name>
    <dbReference type="NCBI Taxonomy" id="55577"/>
    <lineage>
        <taxon>Eukaryota</taxon>
        <taxon>Viridiplantae</taxon>
        <taxon>Streptophyta</taxon>
        <taxon>Embryophyta</taxon>
        <taxon>Tracheophyta</taxon>
        <taxon>Spermatophyta</taxon>
        <taxon>Magnoliopsida</taxon>
        <taxon>Liliopsida</taxon>
        <taxon>Dioscoreales</taxon>
        <taxon>Dioscoreaceae</taxon>
        <taxon>Dioscorea</taxon>
    </lineage>
</organism>
<feature type="compositionally biased region" description="Polar residues" evidence="13">
    <location>
        <begin position="306"/>
        <end position="315"/>
    </location>
</feature>
<feature type="compositionally biased region" description="Low complexity" evidence="13">
    <location>
        <begin position="2135"/>
        <end position="2153"/>
    </location>
</feature>
<keyword evidence="6 12" id="KW-0863">Zinc-finger</keyword>
<sequence>MREAGPLHDRMIDRNWVLKRKRKRVAYRSELSRKEDPSLPLETPRNYPSAKRKLKGDVSVTRFSNKIKGHDGYYFECVECDLGGNLLCCDSCPRTYHLKCLNPPLKRTPPGKWQCPNCCGQKEFVDPSRNAEASSRKARTKGIFEKLNHLHRSSSDRVLATGKSSVHDRRFSKKNKATICCRVPSVEKKPDASELDVSCSTKSSNSSDGGSINGNVTPSDDKAQNQTGTSCDLDSNSKKGIHSSVKLLDDAEVSPEAILNEVQAKKSIVRLDTPTERSKKNRRKRKLSKRDKKGILTEKVKLVAQIGSTNASNESSDPEPRALPQKRKSVTQSTPISKEKQKLRKLSNKKRRERSPEKVSPISDQLRERGHDADKTVKFHDDLQDSTQQVDRILGCRIQRSSKVSAYSQLDKFSGSAQTKSGINLVKLPIESVSSGINPGNGEKDSGVKICKTVECFEESEAIKTIESSRDQSMALKDSKILDDCAVNAVENDKKAKDESLEENATGELLTSASHADCSKQESPHVPSSCDSEGVHCASLDAQPDSSVDNGIQLKTAEDPKPIDEDTAVYEFLVKWMGQSNIHNSWVSESQLKNLAKRKLENYKAKYGTALINICEEQWRIPQRVISLRVTEDGIDEALIKWYGLPYDECTWERLDEPVIEKSAHLIDEYKQFESQAMEKDLKDDICRAKDDFREVVALVDQPKELQGGSLFSHQLEALNWLRKCWHRSKNVILADEMGLGKTVSACAFISSLCVEFKAKLPCLVLVPLSTMPNWMAEFTSWTPHLNVVEYHGGAKARAMIRQYEWHACGPEGSHTKSASYKFNVLLTTYEMVLADSSHLRSVSWEALIVDEGHRLKNSSSKLFSLLNTFSFQHRVLLTGTPLQNNIGEMYNLLHFLQPVSFSSLSAFEEKFNDLSNAEKVEELKKLVAPHMLRRLKKDAMKNIPPKTERIVPVELSSIQAEYYRAMLTKNYQILRNIGKGGVHQSMLNIVMQLRKVCNHPYLIPGTEPESGSTDFLQEMRIKASGKLTLLHSMLKILNKEGHRVLIFSQMTKLLDILEDYLTIEYGSKTFERVDGSVSVADRQAAIARFNQDKSRFVFLLSTRSCGLGINLATADTVIIYDSDFNPHADIQAMNRAHRIGQSSRLLVYRLVVRASVEERILQLAKKKLMLDQLFVNKSESQKEVEDILRWGTEELFKESDDVTGKDTKDTSSTITDIVVDGEVKHRRRVGGLGDVYQDKCTDGPSKIVWDENAILKLLDRSNLQSGASESPEGDLENDMLGSVKSLEWNDDSNEDLAGTDSSPNIVGDGSEHTPEIKEDNVASVTEENEWDRLLRVRWEKYQTEEEATLGRGKRLRKAVSYKETFATIPSEALSESGNEDEEPEPEYTPAGRAHKEKYVKLRARQKERLARRRIIEIPFPTEGLDSHMQLQIPNLKETESACPRKTMNDTTPSCSHINDRETSTSHPVEDKDRMARQGKSLKHGIKRFQNTLLDLSVRPPGSFPHDVALPNLQSKNAGYPSTVPPSNNLPVLGLCAPNATQAESASRKFQSFLSLPSSSSHNEHRGTSAGMADFPIPPTSCSGPSNMNIKDAQQILPETSGEVLRSSLKHILSDSYIPFCHGPPPASKGSGHDPHDCSSSSFAAFREKMCLPSLGLDSRSPPPPPKFPLPSLNSARPSHMDLLPNLSLSTNMDHPSVPFEELPNVPLVPHFRQQLNDCLKLKQQAMELPSMLGLSQMQTTHNSLPENHKRVLDSIMMRTGSARSKFSKKRVKLEVWSEDELDALWIGVRRHGRGNWDSMLRDPKLKFSKHRTPGDLSSRWTEEQLKIFDGPTFNSSRSSRPPLLPGISDGMMTRALFGSKFASLGADPSKFRSHLTDIQLGRGDLNSSFLPIDSGNHFSTVNESFLSAPSWLPEKSNFSTDFGIGSSDRPGNLNLHADHQFDLNPFAAGKNFVSPNMNYSASCDIPKMDDQASTSKYLKLPNFLDRSLHPMAENYNTYHFGESSSGFSLDAQKKQNFGKSPIDNDAAPASSSKADKLPHWLRDAVSLPPTKPPEPELPPTVTAIAQSVRLLYGEDKPTIPPFIIPGPPLFQPKDPRKDLKKKRKLQKLRQVPPEVAGSSKNSQPDNSDIPSAGPNPRLLSLNLNLTSPSSPSFENKEKKSVSPSVVTPEASFLVTETFASKEQETTTEPTGKEVPGDLKPFSGVRIGSTNSLMGSCAETAQAGDCSKTKTDMFGDEEKKTDELSSEETVHGDGS</sequence>
<evidence type="ECO:0000256" key="5">
    <source>
        <dbReference type="ARBA" id="ARBA00022741"/>
    </source>
</evidence>
<dbReference type="SUPFAM" id="SSF52540">
    <property type="entry name" value="P-loop containing nucleoside triphosphate hydrolases"/>
    <property type="match status" value="2"/>
</dbReference>
<dbReference type="PANTHER" id="PTHR45623:SF28">
    <property type="entry name" value="PROTEIN CHROMATIN REMODELING 4"/>
    <property type="match status" value="1"/>
</dbReference>
<dbReference type="Pfam" id="PF06465">
    <property type="entry name" value="DUF1087"/>
    <property type="match status" value="1"/>
</dbReference>
<feature type="compositionally biased region" description="Basic and acidic residues" evidence="13">
    <location>
        <begin position="1310"/>
        <end position="1321"/>
    </location>
</feature>
<feature type="region of interest" description="Disordered" evidence="13">
    <location>
        <begin position="2016"/>
        <end position="2039"/>
    </location>
</feature>
<dbReference type="InterPro" id="IPR016197">
    <property type="entry name" value="Chromo-like_dom_sf"/>
</dbReference>
<dbReference type="InterPro" id="IPR009057">
    <property type="entry name" value="Homeodomain-like_sf"/>
</dbReference>
<keyword evidence="7" id="KW-0378">Hydrolase</keyword>
<dbReference type="Proteomes" id="UP001515500">
    <property type="component" value="Chromosome 6"/>
</dbReference>
<dbReference type="InterPro" id="IPR038718">
    <property type="entry name" value="SNF2-like_sf"/>
</dbReference>
<feature type="compositionally biased region" description="Basic and acidic residues" evidence="13">
    <location>
        <begin position="1458"/>
        <end position="1469"/>
    </location>
</feature>
<dbReference type="CDD" id="cd18659">
    <property type="entry name" value="CD2_tandem"/>
    <property type="match status" value="1"/>
</dbReference>
<dbReference type="FunFam" id="3.40.50.300:FF:000607">
    <property type="entry name" value="chromodomain-helicase-DNA-binding protein 1-like isoform X1"/>
    <property type="match status" value="1"/>
</dbReference>
<dbReference type="GO" id="GO:0003677">
    <property type="term" value="F:DNA binding"/>
    <property type="evidence" value="ECO:0007669"/>
    <property type="project" value="TreeGrafter"/>
</dbReference>
<gene>
    <name evidence="20" type="primary">LOC120263453</name>
</gene>
<dbReference type="Pfam" id="PF00176">
    <property type="entry name" value="SNF2-rel_dom"/>
    <property type="match status" value="1"/>
</dbReference>
<dbReference type="InterPro" id="IPR001965">
    <property type="entry name" value="Znf_PHD"/>
</dbReference>
<dbReference type="GeneID" id="120263453"/>
<dbReference type="CDD" id="cd18660">
    <property type="entry name" value="CD1_tandem"/>
    <property type="match status" value="1"/>
</dbReference>
<dbReference type="InterPro" id="IPR014001">
    <property type="entry name" value="Helicase_ATP-bd"/>
</dbReference>
<evidence type="ECO:0000256" key="9">
    <source>
        <dbReference type="ARBA" id="ARBA00022840"/>
    </source>
</evidence>
<evidence type="ECO:0000256" key="10">
    <source>
        <dbReference type="ARBA" id="ARBA00023054"/>
    </source>
</evidence>
<feature type="region of interest" description="Disordered" evidence="13">
    <location>
        <begin position="1290"/>
        <end position="1325"/>
    </location>
</feature>
<evidence type="ECO:0000256" key="1">
    <source>
        <dbReference type="ARBA" id="ARBA00004123"/>
    </source>
</evidence>
<keyword evidence="11" id="KW-0539">Nucleus</keyword>
<dbReference type="Gene3D" id="1.10.10.60">
    <property type="entry name" value="Homeodomain-like"/>
    <property type="match status" value="1"/>
</dbReference>
<keyword evidence="9" id="KW-0067">ATP-binding</keyword>
<dbReference type="InterPro" id="IPR019787">
    <property type="entry name" value="Znf_PHD-finger"/>
</dbReference>
<dbReference type="SUPFAM" id="SSF46689">
    <property type="entry name" value="Homeodomain-like"/>
    <property type="match status" value="1"/>
</dbReference>
<dbReference type="GO" id="GO:0003682">
    <property type="term" value="F:chromatin binding"/>
    <property type="evidence" value="ECO:0007669"/>
    <property type="project" value="TreeGrafter"/>
</dbReference>
<proteinExistence type="inferred from homology"/>
<evidence type="ECO:0000259" key="14">
    <source>
        <dbReference type="PROSITE" id="PS50013"/>
    </source>
</evidence>
<feature type="domain" description="Helicase ATP-binding" evidence="17">
    <location>
        <begin position="723"/>
        <end position="900"/>
    </location>
</feature>
<dbReference type="InterPro" id="IPR001005">
    <property type="entry name" value="SANT/Myb"/>
</dbReference>
<name>A0AB40BIW0_DIOCR</name>
<dbReference type="CDD" id="cd18793">
    <property type="entry name" value="SF2_C_SNF"/>
    <property type="match status" value="1"/>
</dbReference>
<feature type="region of interest" description="Disordered" evidence="13">
    <location>
        <begin position="2220"/>
        <end position="2255"/>
    </location>
</feature>
<evidence type="ECO:0000259" key="15">
    <source>
        <dbReference type="PROSITE" id="PS50016"/>
    </source>
</evidence>
<evidence type="ECO:0000256" key="7">
    <source>
        <dbReference type="ARBA" id="ARBA00022801"/>
    </source>
</evidence>
<dbReference type="PROSITE" id="PS50090">
    <property type="entry name" value="MYB_LIKE"/>
    <property type="match status" value="1"/>
</dbReference>
<evidence type="ECO:0000256" key="2">
    <source>
        <dbReference type="ARBA" id="ARBA00009687"/>
    </source>
</evidence>
<accession>A0AB40BIW0</accession>
<feature type="compositionally biased region" description="Basic residues" evidence="13">
    <location>
        <begin position="279"/>
        <end position="292"/>
    </location>
</feature>
<feature type="domain" description="Helicase C-terminal" evidence="18">
    <location>
        <begin position="1030"/>
        <end position="1189"/>
    </location>
</feature>
<keyword evidence="10" id="KW-0175">Coiled coil</keyword>
<keyword evidence="19" id="KW-1185">Reference proteome</keyword>
<feature type="compositionally biased region" description="Polar residues" evidence="13">
    <location>
        <begin position="2119"/>
        <end position="2130"/>
    </location>
</feature>
<dbReference type="InterPro" id="IPR049730">
    <property type="entry name" value="SNF2/RAD54-like_C"/>
</dbReference>
<dbReference type="Pfam" id="PF00628">
    <property type="entry name" value="PHD"/>
    <property type="match status" value="1"/>
</dbReference>